<dbReference type="Proteomes" id="UP000050509">
    <property type="component" value="Unassembled WGS sequence"/>
</dbReference>
<dbReference type="Gene3D" id="3.50.50.60">
    <property type="entry name" value="FAD/NAD(P)-binding domain"/>
    <property type="match status" value="1"/>
</dbReference>
<dbReference type="GO" id="GO:0005737">
    <property type="term" value="C:cytoplasm"/>
    <property type="evidence" value="ECO:0007669"/>
    <property type="project" value="TreeGrafter"/>
</dbReference>
<dbReference type="PATRIC" id="fig|186479.3.peg.4909"/>
<dbReference type="PANTHER" id="PTHR13847:SF287">
    <property type="entry name" value="FAD-DEPENDENT OXIDOREDUCTASE DOMAIN-CONTAINING PROTEIN 1"/>
    <property type="match status" value="1"/>
</dbReference>
<dbReference type="GO" id="GO:0016491">
    <property type="term" value="F:oxidoreductase activity"/>
    <property type="evidence" value="ECO:0007669"/>
    <property type="project" value="UniProtKB-KW"/>
</dbReference>
<evidence type="ECO:0000313" key="4">
    <source>
        <dbReference type="EMBL" id="KPV48727.1"/>
    </source>
</evidence>
<feature type="non-terminal residue" evidence="4">
    <location>
        <position position="184"/>
    </location>
</feature>
<dbReference type="Gene3D" id="3.30.9.10">
    <property type="entry name" value="D-Amino Acid Oxidase, subunit A, domain 2"/>
    <property type="match status" value="1"/>
</dbReference>
<accession>A0A0P9EWN8</accession>
<keyword evidence="1" id="KW-0560">Oxidoreductase</keyword>
<keyword evidence="2" id="KW-1133">Transmembrane helix</keyword>
<dbReference type="InterPro" id="IPR036188">
    <property type="entry name" value="FAD/NAD-bd_sf"/>
</dbReference>
<evidence type="ECO:0000259" key="3">
    <source>
        <dbReference type="Pfam" id="PF01266"/>
    </source>
</evidence>
<reference evidence="4 5" key="1">
    <citation type="submission" date="2015-09" db="EMBL/GenBank/DDBJ databases">
        <title>Draft genome sequence of Kouleothrix aurantiaca JCM 19913.</title>
        <authorList>
            <person name="Hemp J."/>
        </authorList>
    </citation>
    <scope>NUCLEOTIDE SEQUENCE [LARGE SCALE GENOMIC DNA]</scope>
    <source>
        <strain evidence="4 5">COM-B</strain>
    </source>
</reference>
<feature type="transmembrane region" description="Helical" evidence="2">
    <location>
        <begin position="6"/>
        <end position="24"/>
    </location>
</feature>
<sequence length="184" mass="19535">MTSSAQIVICGAGIAGVATAYYLATRHGISDIVLVEQGAPLSLTSDKSTEAYRNWWPGPGDTMVRLMNRSIDLLEEIAAATGNAILMNRRGYVYATADPAQVPTLRAAAEEAATLGAGALRLHNGSPGAPAYQSVDPHGYASPLDGADLITDRALIRAHFPYLAEEIVAVLHVRRAGWFSAQQF</sequence>
<dbReference type="Pfam" id="PF01266">
    <property type="entry name" value="DAO"/>
    <property type="match status" value="1"/>
</dbReference>
<feature type="domain" description="FAD dependent oxidoreductase" evidence="3">
    <location>
        <begin position="7"/>
        <end position="122"/>
    </location>
</feature>
<dbReference type="PANTHER" id="PTHR13847">
    <property type="entry name" value="SARCOSINE DEHYDROGENASE-RELATED"/>
    <property type="match status" value="1"/>
</dbReference>
<dbReference type="EMBL" id="LJCR01002443">
    <property type="protein sequence ID" value="KPV48727.1"/>
    <property type="molecule type" value="Genomic_DNA"/>
</dbReference>
<keyword evidence="2" id="KW-0812">Transmembrane</keyword>
<name>A0A0P9EWN8_9CHLR</name>
<organism evidence="4 5">
    <name type="scientific">Kouleothrix aurantiaca</name>
    <dbReference type="NCBI Taxonomy" id="186479"/>
    <lineage>
        <taxon>Bacteria</taxon>
        <taxon>Bacillati</taxon>
        <taxon>Chloroflexota</taxon>
        <taxon>Chloroflexia</taxon>
        <taxon>Chloroflexales</taxon>
        <taxon>Roseiflexineae</taxon>
        <taxon>Roseiflexaceae</taxon>
        <taxon>Kouleothrix</taxon>
    </lineage>
</organism>
<gene>
    <name evidence="4" type="ORF">SE17_36515</name>
</gene>
<evidence type="ECO:0000256" key="1">
    <source>
        <dbReference type="ARBA" id="ARBA00023002"/>
    </source>
</evidence>
<dbReference type="SUPFAM" id="SSF51905">
    <property type="entry name" value="FAD/NAD(P)-binding domain"/>
    <property type="match status" value="1"/>
</dbReference>
<proteinExistence type="predicted"/>
<evidence type="ECO:0000256" key="2">
    <source>
        <dbReference type="SAM" id="Phobius"/>
    </source>
</evidence>
<dbReference type="InterPro" id="IPR006076">
    <property type="entry name" value="FAD-dep_OxRdtase"/>
</dbReference>
<dbReference type="AlphaFoldDB" id="A0A0P9EWN8"/>
<comment type="caution">
    <text evidence="4">The sequence shown here is derived from an EMBL/GenBank/DDBJ whole genome shotgun (WGS) entry which is preliminary data.</text>
</comment>
<keyword evidence="5" id="KW-1185">Reference proteome</keyword>
<protein>
    <submittedName>
        <fullName evidence="4">FAD-dependent oxidoreductase</fullName>
    </submittedName>
</protein>
<keyword evidence="2" id="KW-0472">Membrane</keyword>
<evidence type="ECO:0000313" key="5">
    <source>
        <dbReference type="Proteomes" id="UP000050509"/>
    </source>
</evidence>